<gene>
    <name evidence="1" type="ORF">HXK21_08445</name>
</gene>
<dbReference type="InterPro" id="IPR014825">
    <property type="entry name" value="DNA_alkylation"/>
</dbReference>
<dbReference type="CDD" id="cd06561">
    <property type="entry name" value="AlkD_like"/>
    <property type="match status" value="1"/>
</dbReference>
<dbReference type="Gene3D" id="1.25.10.90">
    <property type="match status" value="1"/>
</dbReference>
<evidence type="ECO:0000313" key="2">
    <source>
        <dbReference type="Proteomes" id="UP000704068"/>
    </source>
</evidence>
<sequence length="229" mass="25632">MEITAIRAHLEGLKDPHLAQFSSGLLPGLTRPILGVRTPQLRTFAKTLAKTDWRDTLTELTADTYEELLLEGLIIAYAATTREERFALVSGFIPKIDNWAVCDTFCNSLKSFRRYGAAGWEFVLPYIRSSVVYEQRFGIVMGLSHYVTADYIDAFLAEISALRPLGHYGAMAAGWALCECFVKFPDQTYPLLIDGKLPLASLKKARQKILESLRPSAAWKARIRSIAIT</sequence>
<dbReference type="AlphaFoldDB" id="A0A929X0Q2"/>
<protein>
    <submittedName>
        <fullName evidence="1">DNA alkylation repair protein</fullName>
    </submittedName>
</protein>
<dbReference type="Proteomes" id="UP000704068">
    <property type="component" value="Unassembled WGS sequence"/>
</dbReference>
<evidence type="ECO:0000313" key="1">
    <source>
        <dbReference type="EMBL" id="MBF0971051.1"/>
    </source>
</evidence>
<dbReference type="RefSeq" id="WP_303764641.1">
    <property type="nucleotide sequence ID" value="NZ_JABZGR010000036.1"/>
</dbReference>
<dbReference type="PANTHER" id="PTHR34070">
    <property type="entry name" value="ARMADILLO-TYPE FOLD"/>
    <property type="match status" value="1"/>
</dbReference>
<dbReference type="InterPro" id="IPR016024">
    <property type="entry name" value="ARM-type_fold"/>
</dbReference>
<comment type="caution">
    <text evidence="1">The sequence shown here is derived from an EMBL/GenBank/DDBJ whole genome shotgun (WGS) entry which is preliminary data.</text>
</comment>
<organism evidence="1 2">
    <name type="scientific">Alloprevotella tannerae</name>
    <dbReference type="NCBI Taxonomy" id="76122"/>
    <lineage>
        <taxon>Bacteria</taxon>
        <taxon>Pseudomonadati</taxon>
        <taxon>Bacteroidota</taxon>
        <taxon>Bacteroidia</taxon>
        <taxon>Bacteroidales</taxon>
        <taxon>Prevotellaceae</taxon>
        <taxon>Alloprevotella</taxon>
    </lineage>
</organism>
<name>A0A929X0Q2_9BACT</name>
<accession>A0A929X0Q2</accession>
<dbReference type="SUPFAM" id="SSF48371">
    <property type="entry name" value="ARM repeat"/>
    <property type="match status" value="1"/>
</dbReference>
<dbReference type="PANTHER" id="PTHR34070:SF1">
    <property type="entry name" value="DNA ALKYLATION REPAIR PROTEIN"/>
    <property type="match status" value="1"/>
</dbReference>
<dbReference type="EMBL" id="JABZGR010000036">
    <property type="protein sequence ID" value="MBF0971051.1"/>
    <property type="molecule type" value="Genomic_DNA"/>
</dbReference>
<dbReference type="Pfam" id="PF08713">
    <property type="entry name" value="DNA_alkylation"/>
    <property type="match status" value="1"/>
</dbReference>
<reference evidence="1" key="1">
    <citation type="submission" date="2020-04" db="EMBL/GenBank/DDBJ databases">
        <title>Deep metagenomics examines the oral microbiome during advanced dental caries in children, revealing novel taxa and co-occurrences with host molecules.</title>
        <authorList>
            <person name="Baker J.L."/>
            <person name="Morton J.T."/>
            <person name="Dinis M."/>
            <person name="Alvarez R."/>
            <person name="Tran N.C."/>
            <person name="Knight R."/>
            <person name="Edlund A."/>
        </authorList>
    </citation>
    <scope>NUCLEOTIDE SEQUENCE</scope>
    <source>
        <strain evidence="1">JCVI_34_bin.1</strain>
    </source>
</reference>
<proteinExistence type="predicted"/>